<feature type="transmembrane region" description="Helical" evidence="5">
    <location>
        <begin position="225"/>
        <end position="244"/>
    </location>
</feature>
<feature type="domain" description="O-antigen ligase-related" evidence="6">
    <location>
        <begin position="257"/>
        <end position="361"/>
    </location>
</feature>
<dbReference type="Pfam" id="PF04932">
    <property type="entry name" value="Wzy_C"/>
    <property type="match status" value="1"/>
</dbReference>
<protein>
    <submittedName>
        <fullName evidence="7">O-antigen ligase family protein</fullName>
    </submittedName>
</protein>
<feature type="transmembrane region" description="Helical" evidence="5">
    <location>
        <begin position="435"/>
        <end position="451"/>
    </location>
</feature>
<evidence type="ECO:0000256" key="1">
    <source>
        <dbReference type="ARBA" id="ARBA00004141"/>
    </source>
</evidence>
<feature type="transmembrane region" description="Helical" evidence="5">
    <location>
        <begin position="162"/>
        <end position="185"/>
    </location>
</feature>
<gene>
    <name evidence="7" type="ORF">H7849_21275</name>
</gene>
<reference evidence="7 8" key="1">
    <citation type="submission" date="2020-08" db="EMBL/GenBank/DDBJ databases">
        <title>Edaphobacter telluris sp. nov. and Acidobacterium dinghuensis sp. nov., two acidobacteria isolated from forest soil.</title>
        <authorList>
            <person name="Fu J."/>
            <person name="Qiu L."/>
        </authorList>
    </citation>
    <scope>NUCLEOTIDE SEQUENCE [LARGE SCALE GENOMIC DNA]</scope>
    <source>
        <strain evidence="7">4Y35</strain>
    </source>
</reference>
<dbReference type="InterPro" id="IPR007016">
    <property type="entry name" value="O-antigen_ligase-rel_domated"/>
</dbReference>
<evidence type="ECO:0000259" key="6">
    <source>
        <dbReference type="Pfam" id="PF04932"/>
    </source>
</evidence>
<keyword evidence="8" id="KW-1185">Reference proteome</keyword>
<dbReference type="GO" id="GO:0016874">
    <property type="term" value="F:ligase activity"/>
    <property type="evidence" value="ECO:0007669"/>
    <property type="project" value="UniProtKB-KW"/>
</dbReference>
<proteinExistence type="predicted"/>
<dbReference type="GO" id="GO:0016020">
    <property type="term" value="C:membrane"/>
    <property type="evidence" value="ECO:0007669"/>
    <property type="project" value="UniProtKB-SubCell"/>
</dbReference>
<dbReference type="PANTHER" id="PTHR37422:SF13">
    <property type="entry name" value="LIPOPOLYSACCHARIDE BIOSYNTHESIS PROTEIN PA4999-RELATED"/>
    <property type="match status" value="1"/>
</dbReference>
<name>A0A7G8BGA4_9BACT</name>
<dbReference type="EMBL" id="CP060394">
    <property type="protein sequence ID" value="QNI31574.1"/>
    <property type="molecule type" value="Genomic_DNA"/>
</dbReference>
<evidence type="ECO:0000256" key="3">
    <source>
        <dbReference type="ARBA" id="ARBA00022989"/>
    </source>
</evidence>
<evidence type="ECO:0000313" key="8">
    <source>
        <dbReference type="Proteomes" id="UP000515312"/>
    </source>
</evidence>
<keyword evidence="3 5" id="KW-1133">Transmembrane helix</keyword>
<evidence type="ECO:0000256" key="2">
    <source>
        <dbReference type="ARBA" id="ARBA00022692"/>
    </source>
</evidence>
<dbReference type="PANTHER" id="PTHR37422">
    <property type="entry name" value="TEICHURONIC ACID BIOSYNTHESIS PROTEIN TUAE"/>
    <property type="match status" value="1"/>
</dbReference>
<dbReference type="Proteomes" id="UP000515312">
    <property type="component" value="Chromosome"/>
</dbReference>
<dbReference type="RefSeq" id="WP_186742330.1">
    <property type="nucleotide sequence ID" value="NZ_CP060394.1"/>
</dbReference>
<keyword evidence="7" id="KW-0436">Ligase</keyword>
<evidence type="ECO:0000256" key="5">
    <source>
        <dbReference type="SAM" id="Phobius"/>
    </source>
</evidence>
<organism evidence="7 8">
    <name type="scientific">Alloacidobacterium dinghuense</name>
    <dbReference type="NCBI Taxonomy" id="2763107"/>
    <lineage>
        <taxon>Bacteria</taxon>
        <taxon>Pseudomonadati</taxon>
        <taxon>Acidobacteriota</taxon>
        <taxon>Terriglobia</taxon>
        <taxon>Terriglobales</taxon>
        <taxon>Acidobacteriaceae</taxon>
        <taxon>Alloacidobacterium</taxon>
    </lineage>
</organism>
<dbReference type="AlphaFoldDB" id="A0A7G8BGA4"/>
<dbReference type="KEGG" id="adin:H7849_21275"/>
<feature type="transmembrane region" description="Helical" evidence="5">
    <location>
        <begin position="7"/>
        <end position="35"/>
    </location>
</feature>
<feature type="transmembrane region" description="Helical" evidence="5">
    <location>
        <begin position="368"/>
        <end position="388"/>
    </location>
</feature>
<feature type="transmembrane region" description="Helical" evidence="5">
    <location>
        <begin position="132"/>
        <end position="150"/>
    </location>
</feature>
<accession>A0A7G8BGA4</accession>
<feature type="transmembrane region" description="Helical" evidence="5">
    <location>
        <begin position="256"/>
        <end position="286"/>
    </location>
</feature>
<evidence type="ECO:0000313" key="7">
    <source>
        <dbReference type="EMBL" id="QNI31574.1"/>
    </source>
</evidence>
<feature type="transmembrane region" description="Helical" evidence="5">
    <location>
        <begin position="409"/>
        <end position="429"/>
    </location>
</feature>
<feature type="transmembrane region" description="Helical" evidence="5">
    <location>
        <begin position="55"/>
        <end position="74"/>
    </location>
</feature>
<sequence length="471" mass="51226">MEITPIGWILISFGAVFSIFYPEGLYALTIFFIPFSATSILNIGSGDTGAGIQPYMFLGFLLLLRECGVIVWRSKIRLEKSIQTPTLLYLLFLLVSGVSLLMPIWIDGSVEVPSRGTLDATLEPLVFDAGRVRIFFGLIYTFFLTIFIAKRNLSPSEFTKTARIYLTSGVFVSLWGLLQLILYLVHIPYPYMLFNNSASPNALGYEAVVDTLDIRRVSSVALEPSSLATTLIGMIPFLVMSTFAKAYIFGKYLDRVVAALLIIVLILTTSSTGYLGFLSLCFLFPFSWPGLRKARTRLLFLGVALVVLMAAAYAAVPQVRDILAWTVLDKAGSYSALERWAIIYIDLGYFLQYPMLGVGWGSTPTHDTIIGLLASCGLLGFGSFVGLIGFTARRLVNQVNSAAVVSRKVAVMAGIMFLSLCATMMAYLVSGLPGGGTFTLILGLSIAAIGLREKSARPSNYLPGIANGGPE</sequence>
<keyword evidence="4 5" id="KW-0472">Membrane</keyword>
<feature type="transmembrane region" description="Helical" evidence="5">
    <location>
        <begin position="337"/>
        <end position="356"/>
    </location>
</feature>
<dbReference type="InterPro" id="IPR051533">
    <property type="entry name" value="WaaL-like"/>
</dbReference>
<feature type="transmembrane region" description="Helical" evidence="5">
    <location>
        <begin position="298"/>
        <end position="316"/>
    </location>
</feature>
<comment type="subcellular location">
    <subcellularLocation>
        <location evidence="1">Membrane</location>
        <topology evidence="1">Multi-pass membrane protein</topology>
    </subcellularLocation>
</comment>
<evidence type="ECO:0000256" key="4">
    <source>
        <dbReference type="ARBA" id="ARBA00023136"/>
    </source>
</evidence>
<feature type="transmembrane region" description="Helical" evidence="5">
    <location>
        <begin position="86"/>
        <end position="106"/>
    </location>
</feature>
<keyword evidence="2 5" id="KW-0812">Transmembrane</keyword>